<keyword evidence="4" id="KW-0472">Membrane</keyword>
<evidence type="ECO:0000256" key="3">
    <source>
        <dbReference type="SAM" id="MobiDB-lite"/>
    </source>
</evidence>
<evidence type="ECO:0000256" key="4">
    <source>
        <dbReference type="SAM" id="Phobius"/>
    </source>
</evidence>
<accession>A0A131XII2</accession>
<evidence type="ECO:0000256" key="1">
    <source>
        <dbReference type="ARBA" id="ARBA00001657"/>
    </source>
</evidence>
<dbReference type="PANTHER" id="PTHR46673:SF1">
    <property type="entry name" value="4F2 CELL-SURFACE ANTIGEN HEAVY CHAIN"/>
    <property type="match status" value="1"/>
</dbReference>
<dbReference type="GO" id="GO:1904273">
    <property type="term" value="P:L-alanine import across plasma membrane"/>
    <property type="evidence" value="ECO:0007669"/>
    <property type="project" value="TreeGrafter"/>
</dbReference>
<evidence type="ECO:0000313" key="6">
    <source>
        <dbReference type="EMBL" id="JAP66953.1"/>
    </source>
</evidence>
<proteinExistence type="evidence at transcript level"/>
<dbReference type="SMART" id="SM00642">
    <property type="entry name" value="Aamy"/>
    <property type="match status" value="1"/>
</dbReference>
<keyword evidence="4" id="KW-1133">Transmembrane helix</keyword>
<dbReference type="InterPro" id="IPR017853">
    <property type="entry name" value="GH"/>
</dbReference>
<dbReference type="GO" id="GO:0015173">
    <property type="term" value="F:aromatic amino acid transmembrane transporter activity"/>
    <property type="evidence" value="ECO:0007669"/>
    <property type="project" value="TreeGrafter"/>
</dbReference>
<dbReference type="GO" id="GO:1903801">
    <property type="term" value="P:L-leucine import across plasma membrane"/>
    <property type="evidence" value="ECO:0007669"/>
    <property type="project" value="TreeGrafter"/>
</dbReference>
<feature type="compositionally biased region" description="Basic and acidic residues" evidence="3">
    <location>
        <begin position="7"/>
        <end position="21"/>
    </location>
</feature>
<dbReference type="InterPro" id="IPR013780">
    <property type="entry name" value="Glyco_hydro_b"/>
</dbReference>
<dbReference type="Pfam" id="PF00128">
    <property type="entry name" value="Alpha-amylase"/>
    <property type="match status" value="1"/>
</dbReference>
<dbReference type="GO" id="GO:0005975">
    <property type="term" value="P:carbohydrate metabolic process"/>
    <property type="evidence" value="ECO:0007669"/>
    <property type="project" value="InterPro"/>
</dbReference>
<dbReference type="GO" id="GO:0015823">
    <property type="term" value="P:phenylalanine transport"/>
    <property type="evidence" value="ECO:0007669"/>
    <property type="project" value="TreeGrafter"/>
</dbReference>
<dbReference type="Pfam" id="PF16028">
    <property type="entry name" value="SLC3A2_N"/>
    <property type="match status" value="1"/>
</dbReference>
<dbReference type="AlphaFoldDB" id="A0A131XII2"/>
<feature type="transmembrane region" description="Helical" evidence="4">
    <location>
        <begin position="89"/>
        <end position="110"/>
    </location>
</feature>
<dbReference type="InterPro" id="IPR006047">
    <property type="entry name" value="GH13_cat_dom"/>
</dbReference>
<dbReference type="GO" id="GO:0016323">
    <property type="term" value="C:basolateral plasma membrane"/>
    <property type="evidence" value="ECO:0007669"/>
    <property type="project" value="TreeGrafter"/>
</dbReference>
<sequence length="603" mass="66075">METVENENYKPPHANEDGLERDEAVTEKLVAQGEGTKITFTNAKLDGKDRNGDAKIDIQGVESQFVGLSKEELMKYANDPFWVRLRMTLFVLFWFLWLAMLVGAVAIIVLTPRCAPPPRLAWWQSSPVYNVEVASYADSDGDGRGDIAGLTSKLEYIKKLGMGTLLLSNIFSKDASGATKDYLEVDPSLGSLTDVEALLNSTKEKDLHVVLEINPAYVSKDHQWFLDSSEGKDGFQDVFIWEQREEATPPDGVMPSGESAWTYDPTRKAFYLHQASLDAADVNWKSPKALELFTGVLRFWLERGISGFLVSDTYLDRTLVVEQATFATNEDVLTVLKDWRQVLGNYSSTHETDHRLLGVQVDRTVSDAATLYGSAEEPAADLVLSKPFEWPAGKSGAASLRGFVQETLDATPNGMWPSFVLGSASSSRLKERAGVLLDGLHMVAALVQGTPVFYSGDEVGQECTEKPCLMPWSEEGAANPGISVEAQSGNSSHLEVVRHSTALRDHLAVRLGSTVTSVLGANSTVFVMLRVRKGTPGYMTVVNGDNEQVTVNLADASGHVPESGHVEVKSTDSTKVVKSKLKLNELTLEPHEAVILQFVPIFE</sequence>
<feature type="region of interest" description="Disordered" evidence="3">
    <location>
        <begin position="1"/>
        <end position="21"/>
    </location>
</feature>
<dbReference type="InterPro" id="IPR045857">
    <property type="entry name" value="O16G_dom_2"/>
</dbReference>
<organism evidence="6">
    <name type="scientific">Hyalomma excavatum</name>
    <dbReference type="NCBI Taxonomy" id="257692"/>
    <lineage>
        <taxon>Eukaryota</taxon>
        <taxon>Metazoa</taxon>
        <taxon>Ecdysozoa</taxon>
        <taxon>Arthropoda</taxon>
        <taxon>Chelicerata</taxon>
        <taxon>Arachnida</taxon>
        <taxon>Acari</taxon>
        <taxon>Parasitiformes</taxon>
        <taxon>Ixodida</taxon>
        <taxon>Ixodoidea</taxon>
        <taxon>Ixodidae</taxon>
        <taxon>Hyalomminae</taxon>
        <taxon>Hyalomma</taxon>
    </lineage>
</organism>
<dbReference type="GO" id="GO:0015180">
    <property type="term" value="F:L-alanine transmembrane transporter activity"/>
    <property type="evidence" value="ECO:0007669"/>
    <property type="project" value="TreeGrafter"/>
</dbReference>
<comment type="catalytic activity">
    <reaction evidence="1">
        <text>Hydrolysis of terminal, non-reducing (1-&gt;4)-linked alpha-D-glucose residues with release of alpha-D-glucose.</text>
        <dbReference type="EC" id="3.2.1.20"/>
    </reaction>
</comment>
<evidence type="ECO:0000256" key="2">
    <source>
        <dbReference type="ARBA" id="ARBA00012741"/>
    </source>
</evidence>
<dbReference type="GO" id="GO:0004558">
    <property type="term" value="F:alpha-1,4-glucosidase activity"/>
    <property type="evidence" value="ECO:0007669"/>
    <property type="project" value="UniProtKB-EC"/>
</dbReference>
<dbReference type="GO" id="GO:0016324">
    <property type="term" value="C:apical plasma membrane"/>
    <property type="evidence" value="ECO:0007669"/>
    <property type="project" value="TreeGrafter"/>
</dbReference>
<dbReference type="Gene3D" id="3.20.20.80">
    <property type="entry name" value="Glycosidases"/>
    <property type="match status" value="1"/>
</dbReference>
<dbReference type="InterPro" id="IPR031984">
    <property type="entry name" value="SLC3A2_N"/>
</dbReference>
<dbReference type="EC" id="3.2.1.20" evidence="2"/>
<protein>
    <recommendedName>
        <fullName evidence="2">alpha-glucosidase</fullName>
        <ecNumber evidence="2">3.2.1.20</ecNumber>
    </recommendedName>
</protein>
<reference evidence="6" key="1">
    <citation type="journal article" date="2017" name="Ticks Tick Borne Dis.">
        <title>An insight into the sialome of Hyalomma excavatum.</title>
        <authorList>
            <person name="Ribeiro J.M."/>
            <person name="Slovak M."/>
            <person name="Francischetti I.M."/>
        </authorList>
    </citation>
    <scope>NUCLEOTIDE SEQUENCE</scope>
    <source>
        <strain evidence="6">Samish</strain>
        <tissue evidence="6">Salivary glands</tissue>
    </source>
</reference>
<dbReference type="GO" id="GO:0015190">
    <property type="term" value="F:L-leucine transmembrane transporter activity"/>
    <property type="evidence" value="ECO:0007669"/>
    <property type="project" value="TreeGrafter"/>
</dbReference>
<dbReference type="Gene3D" id="3.90.400.10">
    <property type="entry name" value="Oligo-1,6-glucosidase, Domain 2"/>
    <property type="match status" value="1"/>
</dbReference>
<dbReference type="EMBL" id="GEFH01001628">
    <property type="protein sequence ID" value="JAP66953.1"/>
    <property type="molecule type" value="mRNA"/>
</dbReference>
<dbReference type="PANTHER" id="PTHR46673">
    <property type="entry name" value="4F2 CELL-SURFACE ANTIGEN HEAVY CHAIN"/>
    <property type="match status" value="1"/>
</dbReference>
<name>A0A131XII2_9ACAR</name>
<keyword evidence="4" id="KW-0812">Transmembrane</keyword>
<dbReference type="Gene3D" id="2.60.40.1180">
    <property type="entry name" value="Golgi alpha-mannosidase II"/>
    <property type="match status" value="1"/>
</dbReference>
<dbReference type="SUPFAM" id="SSF51445">
    <property type="entry name" value="(Trans)glycosidases"/>
    <property type="match status" value="1"/>
</dbReference>
<feature type="domain" description="Glycosyl hydrolase family 13 catalytic" evidence="5">
    <location>
        <begin position="130"/>
        <end position="493"/>
    </location>
</feature>
<evidence type="ECO:0000259" key="5">
    <source>
        <dbReference type="SMART" id="SM00642"/>
    </source>
</evidence>
<dbReference type="InterPro" id="IPR042280">
    <property type="entry name" value="SLC3A2"/>
</dbReference>